<dbReference type="PROSITE" id="PS51710">
    <property type="entry name" value="G_OBG"/>
    <property type="match status" value="1"/>
</dbReference>
<dbReference type="Pfam" id="PF02824">
    <property type="entry name" value="TGS"/>
    <property type="match status" value="1"/>
</dbReference>
<dbReference type="GO" id="GO:0005737">
    <property type="term" value="C:cytoplasm"/>
    <property type="evidence" value="ECO:0007669"/>
    <property type="project" value="TreeGrafter"/>
</dbReference>
<dbReference type="AlphaFoldDB" id="A0A2T9WM63"/>
<evidence type="ECO:0000313" key="4">
    <source>
        <dbReference type="EMBL" id="PVU68926.1"/>
    </source>
</evidence>
<dbReference type="PANTHER" id="PTHR23305:SF1">
    <property type="entry name" value="OBG-TYPE G DOMAIN-CONTAINING PROTEIN"/>
    <property type="match status" value="1"/>
</dbReference>
<gene>
    <name evidence="3" type="ORF">DDW03_000650</name>
    <name evidence="4" type="ORF">DDW03_00120</name>
</gene>
<dbReference type="Pfam" id="PF08438">
    <property type="entry name" value="YGR210-like_G4"/>
    <property type="match status" value="1"/>
</dbReference>
<comment type="caution">
    <text evidence="4">The sequence shown here is derived from an EMBL/GenBank/DDBJ whole genome shotgun (WGS) entry which is preliminary data.</text>
</comment>
<dbReference type="GO" id="GO:0016887">
    <property type="term" value="F:ATP hydrolysis activity"/>
    <property type="evidence" value="ECO:0007669"/>
    <property type="project" value="TreeGrafter"/>
</dbReference>
<dbReference type="Gene3D" id="3.10.20.30">
    <property type="match status" value="1"/>
</dbReference>
<dbReference type="Pfam" id="PF01926">
    <property type="entry name" value="MMR_HSR1"/>
    <property type="match status" value="1"/>
</dbReference>
<reference evidence="3" key="3">
    <citation type="submission" date="2017-05" db="EMBL/GenBank/DDBJ databases">
        <authorList>
            <person name="Munson-Mcgee J.H."/>
        </authorList>
    </citation>
    <scope>NUCLEOTIDE SEQUENCE</scope>
    <source>
        <strain evidence="3">SCGC AB-777_F03</strain>
    </source>
</reference>
<feature type="domain" description="OBG-type G" evidence="2">
    <location>
        <begin position="1"/>
        <end position="274"/>
    </location>
</feature>
<dbReference type="SUPFAM" id="SSF52540">
    <property type="entry name" value="P-loop containing nucleoside triphosphate hydrolases"/>
    <property type="match status" value="1"/>
</dbReference>
<dbReference type="CDD" id="cd01899">
    <property type="entry name" value="Ygr210"/>
    <property type="match status" value="1"/>
</dbReference>
<reference evidence="4" key="1">
    <citation type="journal article" date="2015" name="Appl. Environ. Microbiol.">
        <title>Nanoarchaeota, Their Sulfolobales Host, and Nanoarchaeota Virus Distribution across Yellowstone National Park Hot Springs.</title>
        <authorList>
            <person name="Munson-McGee J.H."/>
            <person name="Field E.K."/>
            <person name="Bateson M."/>
            <person name="Rooney C."/>
            <person name="Stepanauskas R."/>
            <person name="Young M.J."/>
        </authorList>
    </citation>
    <scope>NUCLEOTIDE SEQUENCE [LARGE SCALE GENOMIC DNA]</scope>
    <source>
        <strain evidence="4">SCGC AB-777_F03</strain>
    </source>
</reference>
<dbReference type="Gene3D" id="3.40.50.300">
    <property type="entry name" value="P-loop containing nucleotide triphosphate hydrolases"/>
    <property type="match status" value="1"/>
</dbReference>
<dbReference type="EMBL" id="QEFP02000004">
    <property type="protein sequence ID" value="MCC5446915.1"/>
    <property type="molecule type" value="Genomic_DNA"/>
</dbReference>
<evidence type="ECO:0000256" key="1">
    <source>
        <dbReference type="ARBA" id="ARBA00022741"/>
    </source>
</evidence>
<dbReference type="InterPro" id="IPR031167">
    <property type="entry name" value="G_OBG"/>
</dbReference>
<protein>
    <submittedName>
        <fullName evidence="3">Redox-regulated ATPase YchF</fullName>
    </submittedName>
    <submittedName>
        <fullName evidence="4">Translation-associated GTPase</fullName>
    </submittedName>
</protein>
<evidence type="ECO:0000313" key="3">
    <source>
        <dbReference type="EMBL" id="MCC5446915.1"/>
    </source>
</evidence>
<reference evidence="4" key="2">
    <citation type="submission" date="2017-05" db="EMBL/GenBank/DDBJ databases">
        <authorList>
            <person name="Song R."/>
            <person name="Chenine A.L."/>
            <person name="Ruprecht R.M."/>
        </authorList>
    </citation>
    <scope>NUCLEOTIDE SEQUENCE</scope>
    <source>
        <strain evidence="4">SCGC AB-777_F03</strain>
    </source>
</reference>
<dbReference type="GO" id="GO:0005525">
    <property type="term" value="F:GTP binding"/>
    <property type="evidence" value="ECO:0007669"/>
    <property type="project" value="InterPro"/>
</dbReference>
<dbReference type="EMBL" id="QEFP01000001">
    <property type="protein sequence ID" value="PVU68926.1"/>
    <property type="molecule type" value="Genomic_DNA"/>
</dbReference>
<dbReference type="Gene3D" id="1.10.8.470">
    <property type="match status" value="1"/>
</dbReference>
<dbReference type="InterPro" id="IPR013646">
    <property type="entry name" value="YGR210-like_G4"/>
</dbReference>
<dbReference type="InterPro" id="IPR012676">
    <property type="entry name" value="TGS-like"/>
</dbReference>
<keyword evidence="1" id="KW-0547">Nucleotide-binding</keyword>
<dbReference type="NCBIfam" id="NF007171">
    <property type="entry name" value="PRK09602.1"/>
    <property type="match status" value="1"/>
</dbReference>
<dbReference type="Proteomes" id="UP000245509">
    <property type="component" value="Unassembled WGS sequence"/>
</dbReference>
<dbReference type="PANTHER" id="PTHR23305">
    <property type="entry name" value="OBG GTPASE FAMILY"/>
    <property type="match status" value="1"/>
</dbReference>
<dbReference type="SUPFAM" id="SSF81271">
    <property type="entry name" value="TGS-like"/>
    <property type="match status" value="1"/>
</dbReference>
<proteinExistence type="predicted"/>
<dbReference type="InterPro" id="IPR004095">
    <property type="entry name" value="TGS"/>
</dbReference>
<dbReference type="InterPro" id="IPR006073">
    <property type="entry name" value="GTP-bd"/>
</dbReference>
<sequence>MQIGITGKPNVGKSTMFKAITLQDVAIANYPFTTIEPNKGYGYVRVEDVGPEFNVKSNPRYGFIKGKYRFVPIEILDIAGLVPGAHEGRGLGNKFLDDVRQADALIHVIDISGSTNEEGQYIGPGNYDPIKDVKWYEEEIDWWFYSVIKKNLEKNIRKIKNEHLELDKELAKLISGLNVKEEHVSKAFKELKINQDEYDIINDDKKLFELASKIRKISKPIVIAANRIDINIDIAKKNLERLKKEYPDKVIIPTSGYAELILKELDKQGKIFYIPGESYFEIKGDLNDKEKKALEFIENYIFKEFGSTGVQNILDITVFDVLKYVAVFPGGVDSLADKEGRILPDCFLMPPGSTVIDFANKIHSDLAKNFVRAIDVRTRKFLGKDYILKHRDVIQIVANA</sequence>
<dbReference type="PRINTS" id="PR00326">
    <property type="entry name" value="GTP1OBG"/>
</dbReference>
<organism evidence="4">
    <name type="scientific">Nanobsidianus stetteri</name>
    <dbReference type="NCBI Taxonomy" id="1294122"/>
    <lineage>
        <taxon>Archaea</taxon>
        <taxon>Nanobdellota</taxon>
        <taxon>Candidatus Nanoarchaeia</taxon>
        <taxon>Nanoarchaeales</taxon>
        <taxon>Nanopusillaceae</taxon>
        <taxon>Candidatus Nanobsidianus</taxon>
    </lineage>
</organism>
<name>A0A2T9WM63_NANST</name>
<dbReference type="InterPro" id="IPR012675">
    <property type="entry name" value="Beta-grasp_dom_sf"/>
</dbReference>
<evidence type="ECO:0000259" key="2">
    <source>
        <dbReference type="PROSITE" id="PS51710"/>
    </source>
</evidence>
<dbReference type="InterPro" id="IPR027417">
    <property type="entry name" value="P-loop_NTPase"/>
</dbReference>
<reference evidence="3" key="4">
    <citation type="submission" date="2021-11" db="EMBL/GenBank/DDBJ databases">
        <authorList>
            <person name="Munson-Mcgee J."/>
            <person name="Field E."/>
            <person name="Bateson M."/>
            <person name="Rooney C."/>
            <person name="Stepanauskas R."/>
            <person name="Young M."/>
        </authorList>
    </citation>
    <scope>NUCLEOTIDE SEQUENCE</scope>
    <source>
        <strain evidence="3">SCGC AB-777_F03</strain>
    </source>
</reference>
<accession>A0A2T9WM63</accession>
<dbReference type="RefSeq" id="WP_228615144.1">
    <property type="nucleotide sequence ID" value="NZ_QEFP02000004.1"/>
</dbReference>